<reference evidence="2 3" key="1">
    <citation type="submission" date="2018-11" db="EMBL/GenBank/DDBJ databases">
        <authorList>
            <consortium name="Pathogen Informatics"/>
        </authorList>
    </citation>
    <scope>NUCLEOTIDE SEQUENCE [LARGE SCALE GENOMIC DNA]</scope>
</reference>
<evidence type="ECO:0000259" key="1">
    <source>
        <dbReference type="Pfam" id="PF20144"/>
    </source>
</evidence>
<dbReference type="GO" id="GO:0003677">
    <property type="term" value="F:DNA binding"/>
    <property type="evidence" value="ECO:0007669"/>
    <property type="project" value="InterPro"/>
</dbReference>
<sequence length="78" mass="8839">MGKIRRKNLKSDESLTCQVPSHAVIKNEASGWDFGGDDAEVPITLVRDDGVIYSTPMMFSYKTLKVQQRQPRYGESFN</sequence>
<protein>
    <recommendedName>
        <fullName evidence="1">RBP-Jkappa IPT domain-containing protein</fullName>
    </recommendedName>
</protein>
<evidence type="ECO:0000313" key="2">
    <source>
        <dbReference type="EMBL" id="VDM70102.1"/>
    </source>
</evidence>
<dbReference type="GO" id="GO:0006355">
    <property type="term" value="P:regulation of DNA-templated transcription"/>
    <property type="evidence" value="ECO:0007669"/>
    <property type="project" value="InterPro"/>
</dbReference>
<dbReference type="InterPro" id="IPR014756">
    <property type="entry name" value="Ig_E-set"/>
</dbReference>
<dbReference type="InterPro" id="IPR038007">
    <property type="entry name" value="RBP-Jkappa_IPT"/>
</dbReference>
<dbReference type="Pfam" id="PF20144">
    <property type="entry name" value="TIG_SUH"/>
    <property type="match status" value="1"/>
</dbReference>
<gene>
    <name evidence="2" type="ORF">SVUK_LOCUS5100</name>
</gene>
<keyword evidence="3" id="KW-1185">Reference proteome</keyword>
<evidence type="ECO:0000313" key="3">
    <source>
        <dbReference type="Proteomes" id="UP000270094"/>
    </source>
</evidence>
<dbReference type="Proteomes" id="UP000270094">
    <property type="component" value="Unassembled WGS sequence"/>
</dbReference>
<dbReference type="Gene3D" id="2.60.40.10">
    <property type="entry name" value="Immunoglobulins"/>
    <property type="match status" value="1"/>
</dbReference>
<name>A0A3P7KS84_STRVU</name>
<dbReference type="AlphaFoldDB" id="A0A3P7KS84"/>
<proteinExistence type="predicted"/>
<dbReference type="EMBL" id="UYYB01014724">
    <property type="protein sequence ID" value="VDM70102.1"/>
    <property type="molecule type" value="Genomic_DNA"/>
</dbReference>
<dbReference type="OrthoDB" id="5600360at2759"/>
<organism evidence="2 3">
    <name type="scientific">Strongylus vulgaris</name>
    <name type="common">Blood worm</name>
    <dbReference type="NCBI Taxonomy" id="40348"/>
    <lineage>
        <taxon>Eukaryota</taxon>
        <taxon>Metazoa</taxon>
        <taxon>Ecdysozoa</taxon>
        <taxon>Nematoda</taxon>
        <taxon>Chromadorea</taxon>
        <taxon>Rhabditida</taxon>
        <taxon>Rhabditina</taxon>
        <taxon>Rhabditomorpha</taxon>
        <taxon>Strongyloidea</taxon>
        <taxon>Strongylidae</taxon>
        <taxon>Strongylus</taxon>
    </lineage>
</organism>
<feature type="domain" description="RBP-Jkappa IPT" evidence="1">
    <location>
        <begin position="7"/>
        <end position="61"/>
    </location>
</feature>
<dbReference type="SUPFAM" id="SSF81296">
    <property type="entry name" value="E set domains"/>
    <property type="match status" value="1"/>
</dbReference>
<dbReference type="InterPro" id="IPR013783">
    <property type="entry name" value="Ig-like_fold"/>
</dbReference>
<accession>A0A3P7KS84</accession>